<name>A0A2M3ZT34_9DIPT</name>
<organism evidence="2">
    <name type="scientific">Anopheles braziliensis</name>
    <dbReference type="NCBI Taxonomy" id="58242"/>
    <lineage>
        <taxon>Eukaryota</taxon>
        <taxon>Metazoa</taxon>
        <taxon>Ecdysozoa</taxon>
        <taxon>Arthropoda</taxon>
        <taxon>Hexapoda</taxon>
        <taxon>Insecta</taxon>
        <taxon>Pterygota</taxon>
        <taxon>Neoptera</taxon>
        <taxon>Endopterygota</taxon>
        <taxon>Diptera</taxon>
        <taxon>Nematocera</taxon>
        <taxon>Culicoidea</taxon>
        <taxon>Culicidae</taxon>
        <taxon>Anophelinae</taxon>
        <taxon>Anopheles</taxon>
    </lineage>
</organism>
<keyword evidence="1" id="KW-0732">Signal</keyword>
<feature type="chain" id="PRO_5014766316" evidence="1">
    <location>
        <begin position="21"/>
        <end position="80"/>
    </location>
</feature>
<dbReference type="AlphaFoldDB" id="A0A2M3ZT34"/>
<evidence type="ECO:0000313" key="2">
    <source>
        <dbReference type="EMBL" id="MBW31701.1"/>
    </source>
</evidence>
<proteinExistence type="predicted"/>
<protein>
    <submittedName>
        <fullName evidence="2">Putative secreted peptide</fullName>
    </submittedName>
</protein>
<dbReference type="EMBL" id="GGFM01010950">
    <property type="protein sequence ID" value="MBW31701.1"/>
    <property type="molecule type" value="Transcribed_RNA"/>
</dbReference>
<feature type="signal peptide" evidence="1">
    <location>
        <begin position="1"/>
        <end position="20"/>
    </location>
</feature>
<reference evidence="2" key="1">
    <citation type="submission" date="2018-01" db="EMBL/GenBank/DDBJ databases">
        <title>An insight into the sialome of Amazonian anophelines.</title>
        <authorList>
            <person name="Ribeiro J.M."/>
            <person name="Scarpassa V."/>
            <person name="Calvo E."/>
        </authorList>
    </citation>
    <scope>NUCLEOTIDE SEQUENCE</scope>
    <source>
        <tissue evidence="2">Salivary glands</tissue>
    </source>
</reference>
<evidence type="ECO:0000256" key="1">
    <source>
        <dbReference type="SAM" id="SignalP"/>
    </source>
</evidence>
<accession>A0A2M3ZT34</accession>
<sequence>MRTEEMTVARFLWWRWSTAASLTVWTAHKSSHAVSEITEDDPHAAMVVGWSCPNGLGLRCAARSLTSGTLKAFVLSHWST</sequence>